<dbReference type="GeneTree" id="ENSGT01030000235241"/>
<dbReference type="Proteomes" id="UP000261420">
    <property type="component" value="Unplaced"/>
</dbReference>
<dbReference type="InterPro" id="IPR051713">
    <property type="entry name" value="T-cell_Activation_Regulation"/>
</dbReference>
<keyword evidence="8" id="KW-0675">Receptor</keyword>
<keyword evidence="9" id="KW-0325">Glycoprotein</keyword>
<keyword evidence="10" id="KW-0393">Immunoglobulin domain</keyword>
<dbReference type="InterPro" id="IPR036179">
    <property type="entry name" value="Ig-like_dom_sf"/>
</dbReference>
<evidence type="ECO:0000256" key="1">
    <source>
        <dbReference type="ARBA" id="ARBA00004251"/>
    </source>
</evidence>
<comment type="subcellular location">
    <subcellularLocation>
        <location evidence="1">Cell membrane</location>
        <topology evidence="1">Single-pass type I membrane protein</topology>
    </subcellularLocation>
</comment>
<keyword evidence="4" id="KW-0732">Signal</keyword>
<keyword evidence="3" id="KW-0812">Transmembrane</keyword>
<dbReference type="PROSITE" id="PS50835">
    <property type="entry name" value="IG_LIKE"/>
    <property type="match status" value="1"/>
</dbReference>
<dbReference type="InterPro" id="IPR013783">
    <property type="entry name" value="Ig-like_fold"/>
</dbReference>
<keyword evidence="6" id="KW-0472">Membrane</keyword>
<dbReference type="Ensembl" id="ENSSDUT00000004508.1">
    <property type="protein sequence ID" value="ENSSDUP00000004413.1"/>
    <property type="gene ID" value="ENSSDUG00000003292.1"/>
</dbReference>
<dbReference type="Gene3D" id="2.60.40.10">
    <property type="entry name" value="Immunoglobulins"/>
    <property type="match status" value="1"/>
</dbReference>
<evidence type="ECO:0000256" key="8">
    <source>
        <dbReference type="ARBA" id="ARBA00023170"/>
    </source>
</evidence>
<dbReference type="GO" id="GO:0031295">
    <property type="term" value="P:T cell costimulation"/>
    <property type="evidence" value="ECO:0007669"/>
    <property type="project" value="TreeGrafter"/>
</dbReference>
<dbReference type="GO" id="GO:0006955">
    <property type="term" value="P:immune response"/>
    <property type="evidence" value="ECO:0007669"/>
    <property type="project" value="TreeGrafter"/>
</dbReference>
<dbReference type="InterPro" id="IPR013106">
    <property type="entry name" value="Ig_V-set"/>
</dbReference>
<dbReference type="GO" id="GO:0007166">
    <property type="term" value="P:cell surface receptor signaling pathway"/>
    <property type="evidence" value="ECO:0007669"/>
    <property type="project" value="TreeGrafter"/>
</dbReference>
<evidence type="ECO:0000259" key="11">
    <source>
        <dbReference type="PROSITE" id="PS50835"/>
    </source>
</evidence>
<evidence type="ECO:0000256" key="4">
    <source>
        <dbReference type="ARBA" id="ARBA00022729"/>
    </source>
</evidence>
<dbReference type="PANTHER" id="PTHR25466:SF14">
    <property type="entry name" value="BUTYROPHILIN SUBFAMILY 2 MEMBER A2-LIKE-RELATED"/>
    <property type="match status" value="1"/>
</dbReference>
<evidence type="ECO:0000256" key="3">
    <source>
        <dbReference type="ARBA" id="ARBA00022692"/>
    </source>
</evidence>
<keyword evidence="5" id="KW-1133">Transmembrane helix</keyword>
<dbReference type="AlphaFoldDB" id="A0A3B4TEB5"/>
<evidence type="ECO:0000256" key="2">
    <source>
        <dbReference type="ARBA" id="ARBA00022475"/>
    </source>
</evidence>
<keyword evidence="13" id="KW-1185">Reference proteome</keyword>
<protein>
    <recommendedName>
        <fullName evidence="11">Ig-like domain-containing protein</fullName>
    </recommendedName>
</protein>
<evidence type="ECO:0000256" key="9">
    <source>
        <dbReference type="ARBA" id="ARBA00023180"/>
    </source>
</evidence>
<reference evidence="12" key="1">
    <citation type="submission" date="2025-08" db="UniProtKB">
        <authorList>
            <consortium name="Ensembl"/>
        </authorList>
    </citation>
    <scope>IDENTIFICATION</scope>
</reference>
<dbReference type="SUPFAM" id="SSF48726">
    <property type="entry name" value="Immunoglobulin"/>
    <property type="match status" value="1"/>
</dbReference>
<evidence type="ECO:0000256" key="7">
    <source>
        <dbReference type="ARBA" id="ARBA00023157"/>
    </source>
</evidence>
<dbReference type="GO" id="GO:0009897">
    <property type="term" value="C:external side of plasma membrane"/>
    <property type="evidence" value="ECO:0007669"/>
    <property type="project" value="TreeGrafter"/>
</dbReference>
<dbReference type="GO" id="GO:0042130">
    <property type="term" value="P:negative regulation of T cell proliferation"/>
    <property type="evidence" value="ECO:0007669"/>
    <property type="project" value="TreeGrafter"/>
</dbReference>
<dbReference type="GO" id="GO:0042102">
    <property type="term" value="P:positive regulation of T cell proliferation"/>
    <property type="evidence" value="ECO:0007669"/>
    <property type="project" value="TreeGrafter"/>
</dbReference>
<dbReference type="InterPro" id="IPR007110">
    <property type="entry name" value="Ig-like_dom"/>
</dbReference>
<keyword evidence="2" id="KW-1003">Cell membrane</keyword>
<feature type="domain" description="Ig-like" evidence="11">
    <location>
        <begin position="23"/>
        <end position="105"/>
    </location>
</feature>
<dbReference type="PANTHER" id="PTHR25466">
    <property type="entry name" value="T-LYMPHOCYTE ACTIVATION ANTIGEN"/>
    <property type="match status" value="1"/>
</dbReference>
<dbReference type="Pfam" id="PF07686">
    <property type="entry name" value="V-set"/>
    <property type="match status" value="1"/>
</dbReference>
<name>A0A3B4TEB5_SERDU</name>
<evidence type="ECO:0000313" key="12">
    <source>
        <dbReference type="Ensembl" id="ENSSDUP00000004413.1"/>
    </source>
</evidence>
<evidence type="ECO:0000313" key="13">
    <source>
        <dbReference type="Proteomes" id="UP000261420"/>
    </source>
</evidence>
<evidence type="ECO:0000256" key="10">
    <source>
        <dbReference type="ARBA" id="ARBA00023319"/>
    </source>
</evidence>
<accession>A0A3B4TEB5</accession>
<sequence>LRCVYLCVCLTASSQVEVQAFVGQDVLLPCSFPGVVGDLRPERVNVSWKNHGDQEVLAIDGVQNLTQQHSAFRGRVTSFPNLYPQGNFSIVLRDVQPLDGGLYECHMVVDFRQRVQLGVTGVSTDSSLDSSVALFLETMRLASVLQIIQANTFSRETHWRSKTSQRTIADFTSVARRRTATSFIWTLSS</sequence>
<organism evidence="12 13">
    <name type="scientific">Seriola dumerili</name>
    <name type="common">Greater amberjack</name>
    <name type="synonym">Caranx dumerili</name>
    <dbReference type="NCBI Taxonomy" id="41447"/>
    <lineage>
        <taxon>Eukaryota</taxon>
        <taxon>Metazoa</taxon>
        <taxon>Chordata</taxon>
        <taxon>Craniata</taxon>
        <taxon>Vertebrata</taxon>
        <taxon>Euteleostomi</taxon>
        <taxon>Actinopterygii</taxon>
        <taxon>Neopterygii</taxon>
        <taxon>Teleostei</taxon>
        <taxon>Neoteleostei</taxon>
        <taxon>Acanthomorphata</taxon>
        <taxon>Carangaria</taxon>
        <taxon>Carangiformes</taxon>
        <taxon>Carangidae</taxon>
        <taxon>Seriola</taxon>
    </lineage>
</organism>
<reference evidence="12" key="2">
    <citation type="submission" date="2025-09" db="UniProtKB">
        <authorList>
            <consortium name="Ensembl"/>
        </authorList>
    </citation>
    <scope>IDENTIFICATION</scope>
</reference>
<keyword evidence="7" id="KW-1015">Disulfide bond</keyword>
<proteinExistence type="predicted"/>
<dbReference type="SMART" id="SM00409">
    <property type="entry name" value="IG"/>
    <property type="match status" value="1"/>
</dbReference>
<dbReference type="InterPro" id="IPR003599">
    <property type="entry name" value="Ig_sub"/>
</dbReference>
<evidence type="ECO:0000256" key="6">
    <source>
        <dbReference type="ARBA" id="ARBA00023136"/>
    </source>
</evidence>
<dbReference type="GO" id="GO:0071222">
    <property type="term" value="P:cellular response to lipopolysaccharide"/>
    <property type="evidence" value="ECO:0007669"/>
    <property type="project" value="TreeGrafter"/>
</dbReference>
<evidence type="ECO:0000256" key="5">
    <source>
        <dbReference type="ARBA" id="ARBA00022989"/>
    </source>
</evidence>